<protein>
    <recommendedName>
        <fullName evidence="4">Reverse transcriptase Ty1/copia-type domain-containing protein</fullName>
    </recommendedName>
</protein>
<organism evidence="5 6">
    <name type="scientific">Leucocoprinus birnbaumii</name>
    <dbReference type="NCBI Taxonomy" id="56174"/>
    <lineage>
        <taxon>Eukaryota</taxon>
        <taxon>Fungi</taxon>
        <taxon>Dikarya</taxon>
        <taxon>Basidiomycota</taxon>
        <taxon>Agaricomycotina</taxon>
        <taxon>Agaricomycetes</taxon>
        <taxon>Agaricomycetidae</taxon>
        <taxon>Agaricales</taxon>
        <taxon>Agaricineae</taxon>
        <taxon>Agaricaceae</taxon>
        <taxon>Leucocoprinus</taxon>
    </lineage>
</organism>
<evidence type="ECO:0000256" key="1">
    <source>
        <dbReference type="ARBA" id="ARBA00023125"/>
    </source>
</evidence>
<keyword evidence="6" id="KW-1185">Reference proteome</keyword>
<accession>A0AAD5VM77</accession>
<dbReference type="Pfam" id="PF07727">
    <property type="entry name" value="RVT_2"/>
    <property type="match status" value="1"/>
</dbReference>
<dbReference type="SUPFAM" id="SSF56349">
    <property type="entry name" value="DNA breaking-rejoining enzymes"/>
    <property type="match status" value="1"/>
</dbReference>
<evidence type="ECO:0000313" key="6">
    <source>
        <dbReference type="Proteomes" id="UP001213000"/>
    </source>
</evidence>
<dbReference type="SUPFAM" id="SSF56672">
    <property type="entry name" value="DNA/RNA polymerases"/>
    <property type="match status" value="1"/>
</dbReference>
<proteinExistence type="predicted"/>
<dbReference type="EMBL" id="JANIEX010000742">
    <property type="protein sequence ID" value="KAJ3563604.1"/>
    <property type="molecule type" value="Genomic_DNA"/>
</dbReference>
<dbReference type="InterPro" id="IPR043502">
    <property type="entry name" value="DNA/RNA_pol_sf"/>
</dbReference>
<dbReference type="GO" id="GO:0015074">
    <property type="term" value="P:DNA integration"/>
    <property type="evidence" value="ECO:0007669"/>
    <property type="project" value="InterPro"/>
</dbReference>
<reference evidence="5" key="1">
    <citation type="submission" date="2022-07" db="EMBL/GenBank/DDBJ databases">
        <title>Genome Sequence of Leucocoprinus birnbaumii.</title>
        <authorList>
            <person name="Buettner E."/>
        </authorList>
    </citation>
    <scope>NUCLEOTIDE SEQUENCE</scope>
    <source>
        <strain evidence="5">VT141</strain>
    </source>
</reference>
<feature type="compositionally biased region" description="Basic residues" evidence="3">
    <location>
        <begin position="1"/>
        <end position="11"/>
    </location>
</feature>
<sequence>MAHTRARKHPYTRGSSTSDNCYQASLQRTSSAPIPTHTPLLSSRAPKLHQSTSLRPPVKADTRLEFWSSEHAEKMHSQMSILSRLAKLADSLVLEGLAPSTKNTYGAGILRFIDFCDEWSIPEDQWMPASSSLLVAFVSAHAGQYHSKTISMWLSGIRSWHVVKQAQWFGTQFKRPMRPPMSTEQLYRLRSGLNLDSSFHTAIWAVATTSFFGCRRLGETTVASLLTFSPLTHCTRNVIITIKTSTSGTISASFHIPWSKTTRSKGAAVVLTARDDDLCPVHALQNHLKVNRNAPGSLSLFGYRSSDGIWTHMLKKSFLAAVLYHWEDGSLTQRISGHSFRIGGAVSLLLSGVPPEVVAATGGWTSLAFLTYWRKIEDIIPLNTSLAYSREDIRNIWAHIETMGSNNANTNFHHGVNLNMGRLAWPLMSAKLAYCVQSKPRHLRERQKILDYKAIGNPDSRTPGERFRSSSVPTGPPDLTRPTESSKLKSTPREKANLATDILFETLINGLNFSLAANEPDIPLTYEEAIASPESGQWIAAMDEEIDTLTKMGTWEKVILPSERKAIGCKWVYAKKKDEKGNVIKFKARLVAQGLSQKPGTDYNEAGTFAPVMRFETLRTLLAYSAIHNLNLRQFDVKGAYLHGHLIEEIYMKQPQGYDDNSGMACRLIQSLYGLKQAGNVWNNELDKALKEFGFTQLKSDYCCYIRCTENGFTILLVWVDDFLAISNSHHSNNLIERDLKSKFEVKSLGKPTMLLGFKITQDNHLISLSQTHYIDTLLQKFRLSDANTVSTPMDPNVNLDINENSTENTGGQRETTSYGYATFIGSLMYLALGTRPDITYAVNRLAQFTQSPQAKH</sequence>
<keyword evidence="1" id="KW-0238">DNA-binding</keyword>
<feature type="region of interest" description="Disordered" evidence="3">
    <location>
        <begin position="454"/>
        <end position="493"/>
    </location>
</feature>
<evidence type="ECO:0000256" key="2">
    <source>
        <dbReference type="ARBA" id="ARBA00023172"/>
    </source>
</evidence>
<feature type="region of interest" description="Disordered" evidence="3">
    <location>
        <begin position="29"/>
        <end position="55"/>
    </location>
</feature>
<feature type="compositionally biased region" description="Basic and acidic residues" evidence="3">
    <location>
        <begin position="484"/>
        <end position="493"/>
    </location>
</feature>
<dbReference type="GO" id="GO:0003677">
    <property type="term" value="F:DNA binding"/>
    <property type="evidence" value="ECO:0007669"/>
    <property type="project" value="UniProtKB-KW"/>
</dbReference>
<evidence type="ECO:0000313" key="5">
    <source>
        <dbReference type="EMBL" id="KAJ3563604.1"/>
    </source>
</evidence>
<evidence type="ECO:0000256" key="3">
    <source>
        <dbReference type="SAM" id="MobiDB-lite"/>
    </source>
</evidence>
<dbReference type="InterPro" id="IPR013103">
    <property type="entry name" value="RVT_2"/>
</dbReference>
<dbReference type="PANTHER" id="PTHR34605">
    <property type="entry name" value="PHAGE_INTEGRASE DOMAIN-CONTAINING PROTEIN"/>
    <property type="match status" value="1"/>
</dbReference>
<gene>
    <name evidence="5" type="ORF">NP233_g8836</name>
</gene>
<dbReference type="Gene3D" id="1.10.443.10">
    <property type="entry name" value="Intergrase catalytic core"/>
    <property type="match status" value="1"/>
</dbReference>
<dbReference type="Gene3D" id="1.10.150.130">
    <property type="match status" value="1"/>
</dbReference>
<dbReference type="AlphaFoldDB" id="A0AAD5VM77"/>
<dbReference type="SUPFAM" id="SSF47823">
    <property type="entry name" value="lambda integrase-like, N-terminal domain"/>
    <property type="match status" value="1"/>
</dbReference>
<dbReference type="GO" id="GO:0006310">
    <property type="term" value="P:DNA recombination"/>
    <property type="evidence" value="ECO:0007669"/>
    <property type="project" value="UniProtKB-KW"/>
</dbReference>
<dbReference type="InterPro" id="IPR011010">
    <property type="entry name" value="DNA_brk_join_enz"/>
</dbReference>
<name>A0AAD5VM77_9AGAR</name>
<keyword evidence="2" id="KW-0233">DNA recombination</keyword>
<dbReference type="InterPro" id="IPR013762">
    <property type="entry name" value="Integrase-like_cat_sf"/>
</dbReference>
<dbReference type="InterPro" id="IPR052925">
    <property type="entry name" value="Phage_Integrase-like_Recomb"/>
</dbReference>
<comment type="caution">
    <text evidence="5">The sequence shown here is derived from an EMBL/GenBank/DDBJ whole genome shotgun (WGS) entry which is preliminary data.</text>
</comment>
<feature type="region of interest" description="Disordered" evidence="3">
    <location>
        <begin position="1"/>
        <end position="20"/>
    </location>
</feature>
<evidence type="ECO:0000259" key="4">
    <source>
        <dbReference type="Pfam" id="PF07727"/>
    </source>
</evidence>
<dbReference type="Proteomes" id="UP001213000">
    <property type="component" value="Unassembled WGS sequence"/>
</dbReference>
<dbReference type="PANTHER" id="PTHR34605:SF3">
    <property type="entry name" value="P CELL-TYPE AGGLUTINATION PROTEIN MAP4-LIKE-RELATED"/>
    <property type="match status" value="1"/>
</dbReference>
<feature type="region of interest" description="Disordered" evidence="3">
    <location>
        <begin position="795"/>
        <end position="815"/>
    </location>
</feature>
<dbReference type="InterPro" id="IPR010998">
    <property type="entry name" value="Integrase_recombinase_N"/>
</dbReference>
<feature type="domain" description="Reverse transcriptase Ty1/copia-type" evidence="4">
    <location>
        <begin position="554"/>
        <end position="794"/>
    </location>
</feature>